<comment type="subcellular location">
    <subcellularLocation>
        <location evidence="10">Cell membrane</location>
        <topology evidence="10">Peripheral membrane protein</topology>
    </subcellularLocation>
    <subcellularLocation>
        <location evidence="2">Endomembrane system</location>
        <topology evidence="2">Peripheral membrane protein</topology>
    </subcellularLocation>
</comment>
<dbReference type="InterPro" id="IPR036771">
    <property type="entry name" value="ATPsynth_dsu/esu_N"/>
</dbReference>
<organism evidence="13 14">
    <name type="scientific">Faunimonas pinastri</name>
    <dbReference type="NCBI Taxonomy" id="1855383"/>
    <lineage>
        <taxon>Bacteria</taxon>
        <taxon>Pseudomonadati</taxon>
        <taxon>Pseudomonadota</taxon>
        <taxon>Alphaproteobacteria</taxon>
        <taxon>Hyphomicrobiales</taxon>
        <taxon>Afifellaceae</taxon>
        <taxon>Faunimonas</taxon>
    </lineage>
</organism>
<evidence type="ECO:0000256" key="3">
    <source>
        <dbReference type="ARBA" id="ARBA00005712"/>
    </source>
</evidence>
<evidence type="ECO:0000256" key="8">
    <source>
        <dbReference type="ARBA" id="ARBA00023196"/>
    </source>
</evidence>
<proteinExistence type="inferred from homology"/>
<dbReference type="STRING" id="1855383.SAMN05216548_102258"/>
<comment type="similarity">
    <text evidence="3 10 11">Belongs to the ATPase epsilon chain family.</text>
</comment>
<evidence type="ECO:0000256" key="2">
    <source>
        <dbReference type="ARBA" id="ARBA00004184"/>
    </source>
</evidence>
<sequence>MADGLKFDLVSPERLLFSEIVESVVVPGTEGYLTVLANHAPLMTTLRPGVIEIKAQSGTVTRFFVGGGLVDINASGLTILADEAMGAEQMTSDYLSERIRVSREDADNTGIDYITRTTARQRVSDLEDVQRWILPA</sequence>
<evidence type="ECO:0000313" key="14">
    <source>
        <dbReference type="Proteomes" id="UP000199647"/>
    </source>
</evidence>
<evidence type="ECO:0000256" key="6">
    <source>
        <dbReference type="ARBA" id="ARBA00023065"/>
    </source>
</evidence>
<evidence type="ECO:0000256" key="11">
    <source>
        <dbReference type="RuleBase" id="RU003656"/>
    </source>
</evidence>
<dbReference type="Proteomes" id="UP000199647">
    <property type="component" value="Unassembled WGS sequence"/>
</dbReference>
<dbReference type="GO" id="GO:0005886">
    <property type="term" value="C:plasma membrane"/>
    <property type="evidence" value="ECO:0007669"/>
    <property type="project" value="UniProtKB-SubCell"/>
</dbReference>
<keyword evidence="6 10" id="KW-0406">Ion transport</keyword>
<dbReference type="HAMAP" id="MF_00530">
    <property type="entry name" value="ATP_synth_epsil_bac"/>
    <property type="match status" value="1"/>
</dbReference>
<evidence type="ECO:0000256" key="5">
    <source>
        <dbReference type="ARBA" id="ARBA00022781"/>
    </source>
</evidence>
<gene>
    <name evidence="10" type="primary">atpC</name>
    <name evidence="13" type="ORF">SAMN05216548_102258</name>
</gene>
<dbReference type="SUPFAM" id="SSF51344">
    <property type="entry name" value="Epsilon subunit of F1F0-ATP synthase N-terminal domain"/>
    <property type="match status" value="1"/>
</dbReference>
<comment type="subunit">
    <text evidence="10 11">F-type ATPases have 2 components, CF(1) - the catalytic core - and CF(0) - the membrane proton channel. CF(1) has five subunits: alpha(3), beta(3), gamma(1), delta(1), epsilon(1). CF(0) has three main subunits: a, b and c.</text>
</comment>
<dbReference type="GO" id="GO:0046933">
    <property type="term" value="F:proton-transporting ATP synthase activity, rotational mechanism"/>
    <property type="evidence" value="ECO:0007669"/>
    <property type="project" value="UniProtKB-UniRule"/>
</dbReference>
<evidence type="ECO:0000313" key="13">
    <source>
        <dbReference type="EMBL" id="SEQ04977.1"/>
    </source>
</evidence>
<evidence type="ECO:0000256" key="1">
    <source>
        <dbReference type="ARBA" id="ARBA00003543"/>
    </source>
</evidence>
<dbReference type="GO" id="GO:0005524">
    <property type="term" value="F:ATP binding"/>
    <property type="evidence" value="ECO:0007669"/>
    <property type="project" value="UniProtKB-UniRule"/>
</dbReference>
<reference evidence="13 14" key="1">
    <citation type="submission" date="2016-10" db="EMBL/GenBank/DDBJ databases">
        <authorList>
            <person name="de Groot N.N."/>
        </authorList>
    </citation>
    <scope>NUCLEOTIDE SEQUENCE [LARGE SCALE GENOMIC DNA]</scope>
    <source>
        <strain evidence="13 14">A52C2</strain>
    </source>
</reference>
<dbReference type="PANTHER" id="PTHR13822">
    <property type="entry name" value="ATP SYNTHASE DELTA/EPSILON CHAIN"/>
    <property type="match status" value="1"/>
</dbReference>
<evidence type="ECO:0000256" key="10">
    <source>
        <dbReference type="HAMAP-Rule" id="MF_00530"/>
    </source>
</evidence>
<dbReference type="EMBL" id="FOFG01000002">
    <property type="protein sequence ID" value="SEQ04977.1"/>
    <property type="molecule type" value="Genomic_DNA"/>
</dbReference>
<name>A0A1H9CV57_9HYPH</name>
<evidence type="ECO:0000256" key="7">
    <source>
        <dbReference type="ARBA" id="ARBA00023136"/>
    </source>
</evidence>
<dbReference type="Pfam" id="PF02823">
    <property type="entry name" value="ATP-synt_DE_N"/>
    <property type="match status" value="1"/>
</dbReference>
<evidence type="ECO:0000256" key="9">
    <source>
        <dbReference type="ARBA" id="ARBA00023310"/>
    </source>
</evidence>
<dbReference type="PANTHER" id="PTHR13822:SF10">
    <property type="entry name" value="ATP SYNTHASE EPSILON CHAIN, CHLOROPLASTIC"/>
    <property type="match status" value="1"/>
</dbReference>
<keyword evidence="7 10" id="KW-0472">Membrane</keyword>
<keyword evidence="14" id="KW-1185">Reference proteome</keyword>
<dbReference type="InterPro" id="IPR020546">
    <property type="entry name" value="ATP_synth_F1_dsu/esu_N"/>
</dbReference>
<dbReference type="RefSeq" id="WP_092495419.1">
    <property type="nucleotide sequence ID" value="NZ_FOFG01000002.1"/>
</dbReference>
<accession>A0A1H9CV57</accession>
<keyword evidence="8 10" id="KW-0139">CF(1)</keyword>
<dbReference type="GO" id="GO:0045259">
    <property type="term" value="C:proton-transporting ATP synthase complex"/>
    <property type="evidence" value="ECO:0007669"/>
    <property type="project" value="UniProtKB-KW"/>
</dbReference>
<protein>
    <recommendedName>
        <fullName evidence="10">ATP synthase epsilon chain</fullName>
    </recommendedName>
    <alternativeName>
        <fullName evidence="10">ATP synthase F1 sector epsilon subunit</fullName>
    </alternativeName>
    <alternativeName>
        <fullName evidence="10">F-ATPase epsilon subunit</fullName>
    </alternativeName>
</protein>
<feature type="domain" description="ATP synthase F1 complex delta/epsilon subunit N-terminal" evidence="12">
    <location>
        <begin position="5"/>
        <end position="84"/>
    </location>
</feature>
<dbReference type="AlphaFoldDB" id="A0A1H9CV57"/>
<evidence type="ECO:0000259" key="12">
    <source>
        <dbReference type="Pfam" id="PF02823"/>
    </source>
</evidence>
<keyword evidence="4 10" id="KW-0813">Transport</keyword>
<comment type="function">
    <text evidence="1 10">Produces ATP from ADP in the presence of a proton gradient across the membrane.</text>
</comment>
<dbReference type="CDD" id="cd12152">
    <property type="entry name" value="F1-ATPase_delta"/>
    <property type="match status" value="1"/>
</dbReference>
<dbReference type="GO" id="GO:0012505">
    <property type="term" value="C:endomembrane system"/>
    <property type="evidence" value="ECO:0007669"/>
    <property type="project" value="UniProtKB-SubCell"/>
</dbReference>
<keyword evidence="9 10" id="KW-0066">ATP synthesis</keyword>
<dbReference type="OrthoDB" id="9791445at2"/>
<dbReference type="NCBIfam" id="TIGR01216">
    <property type="entry name" value="ATP_synt_epsi"/>
    <property type="match status" value="1"/>
</dbReference>
<keyword evidence="10" id="KW-1003">Cell membrane</keyword>
<dbReference type="NCBIfam" id="NF001851">
    <property type="entry name" value="PRK00571.2-4"/>
    <property type="match status" value="1"/>
</dbReference>
<evidence type="ECO:0000256" key="4">
    <source>
        <dbReference type="ARBA" id="ARBA00022448"/>
    </source>
</evidence>
<keyword evidence="5 10" id="KW-0375">Hydrogen ion transport</keyword>
<dbReference type="InterPro" id="IPR001469">
    <property type="entry name" value="ATP_synth_F1_dsu/esu"/>
</dbReference>
<dbReference type="Gene3D" id="2.60.15.10">
    <property type="entry name" value="F0F1 ATP synthase delta/epsilon subunit, N-terminal"/>
    <property type="match status" value="1"/>
</dbReference>